<evidence type="ECO:0000256" key="4">
    <source>
        <dbReference type="ARBA" id="ARBA00022741"/>
    </source>
</evidence>
<name>A0A1G4IGB5_TRYEQ</name>
<dbReference type="GO" id="GO:0005509">
    <property type="term" value="F:calcium ion binding"/>
    <property type="evidence" value="ECO:0007669"/>
    <property type="project" value="InterPro"/>
</dbReference>
<comment type="caution">
    <text evidence="12">The sequence shown here is derived from an EMBL/GenBank/DDBJ whole genome shotgun (WGS) entry which is preliminary data.</text>
</comment>
<feature type="domain" description="EF-hand" evidence="11">
    <location>
        <begin position="418"/>
        <end position="453"/>
    </location>
</feature>
<dbReference type="EMBL" id="CZPT02001626">
    <property type="protein sequence ID" value="SCU71417.1"/>
    <property type="molecule type" value="Genomic_DNA"/>
</dbReference>
<dbReference type="FunFam" id="3.30.200.20:FF:000042">
    <property type="entry name" value="Aurora kinase A"/>
    <property type="match status" value="1"/>
</dbReference>
<dbReference type="Pfam" id="PF13499">
    <property type="entry name" value="EF-hand_7"/>
    <property type="match status" value="2"/>
</dbReference>
<dbReference type="PROSITE" id="PS00108">
    <property type="entry name" value="PROTEIN_KINASE_ST"/>
    <property type="match status" value="1"/>
</dbReference>
<evidence type="ECO:0000256" key="6">
    <source>
        <dbReference type="ARBA" id="ARBA00022840"/>
    </source>
</evidence>
<sequence length="621" mass="70471">MEFSTEPQVIGGTVELGHLLGSGGFGKVYYGYDKKRKMDVAVKVIEKELVEMFEIRAYVDREIEVMRKLRNRFVVRLLDSVESPTAYNLIMELAPNGELFDKIVNADRFDEATARLYFQQLICAVHYCHGLNIVHRDLKAENLLLGKDNELKICDWGLSRYTREAPMRGDRRIRFHSLAGSIDYQAPEVLSGRGYEGSACDIWSCGAILFFMLCGYLPFTDTSDALTKRRILNCEYNRTNRYLSSGASDLISHLLEVDPVTRYNTTDVINHPWFQTDLDPTLFPDVPRSPHSATTAAEASITSFAKQDVSLSVSRDDVTTAASSVDLQAIRRAFATCNVNGTGFLDAEEVRDALIKLNGNNHISAEEVTAFMSNFTLDAAGRISEEEFVAGWTRNEELGKKYDVNHMAGLFHYDLEAEYLAEVRRAFDSIDVNHTGLITTESLKKLSLNCTDEEIKDFFNVVDPEKVGNGMLSFEQFVHLCSRHDLFKNHPIVQRLRRLEKIFVITDIRWMQSYTGTGFTVAGTRENVALHIKSHKALSTKFEGKDQGFMYGTYTVNDNVVLRVGLHLISTLPGYTRVSPYRIVGKTKDFHAWILQLRKVLRHEILRCEEDTLIKGKPELM</sequence>
<dbReference type="SMR" id="A0A1G4IGB5"/>
<reference evidence="12" key="1">
    <citation type="submission" date="2016-09" db="EMBL/GenBank/DDBJ databases">
        <authorList>
            <person name="Hebert L."/>
            <person name="Moumen B."/>
        </authorList>
    </citation>
    <scope>NUCLEOTIDE SEQUENCE [LARGE SCALE GENOMIC DNA]</scope>
    <source>
        <strain evidence="12">OVI</strain>
    </source>
</reference>
<feature type="binding site" evidence="9">
    <location>
        <position position="43"/>
    </location>
    <ligand>
        <name>ATP</name>
        <dbReference type="ChEBI" id="CHEBI:30616"/>
    </ligand>
</feature>
<dbReference type="InterPro" id="IPR008271">
    <property type="entry name" value="Ser/Thr_kinase_AS"/>
</dbReference>
<dbReference type="Gene3D" id="1.10.238.10">
    <property type="entry name" value="EF-hand"/>
    <property type="match status" value="2"/>
</dbReference>
<dbReference type="PANTHER" id="PTHR43895:SF32">
    <property type="entry name" value="SERINE_THREONINE-PROTEIN KINASE CHK1"/>
    <property type="match status" value="1"/>
</dbReference>
<dbReference type="InterPro" id="IPR017441">
    <property type="entry name" value="Protein_kinase_ATP_BS"/>
</dbReference>
<dbReference type="GO" id="GO:0005524">
    <property type="term" value="F:ATP binding"/>
    <property type="evidence" value="ECO:0007669"/>
    <property type="project" value="UniProtKB-UniRule"/>
</dbReference>
<keyword evidence="13" id="KW-1185">Reference proteome</keyword>
<dbReference type="Proteomes" id="UP000195570">
    <property type="component" value="Unassembled WGS sequence"/>
</dbReference>
<dbReference type="GeneID" id="92376938"/>
<dbReference type="SUPFAM" id="SSF56112">
    <property type="entry name" value="Protein kinase-like (PK-like)"/>
    <property type="match status" value="1"/>
</dbReference>
<dbReference type="GO" id="GO:0004674">
    <property type="term" value="F:protein serine/threonine kinase activity"/>
    <property type="evidence" value="ECO:0007669"/>
    <property type="project" value="UniProtKB-KW"/>
</dbReference>
<proteinExistence type="predicted"/>
<evidence type="ECO:0000256" key="5">
    <source>
        <dbReference type="ARBA" id="ARBA00022777"/>
    </source>
</evidence>
<keyword evidence="3" id="KW-0808">Transferase</keyword>
<dbReference type="PROSITE" id="PS50222">
    <property type="entry name" value="EF_HAND_2"/>
    <property type="match status" value="2"/>
</dbReference>
<dbReference type="AlphaFoldDB" id="A0A1G4IGB5"/>
<evidence type="ECO:0000313" key="13">
    <source>
        <dbReference type="Proteomes" id="UP000195570"/>
    </source>
</evidence>
<dbReference type="CDD" id="cd14003">
    <property type="entry name" value="STKc_AMPK-like"/>
    <property type="match status" value="1"/>
</dbReference>
<dbReference type="InterPro" id="IPR011992">
    <property type="entry name" value="EF-hand-dom_pair"/>
</dbReference>
<dbReference type="InterPro" id="IPR011009">
    <property type="entry name" value="Kinase-like_dom_sf"/>
</dbReference>
<dbReference type="GO" id="GO:0007165">
    <property type="term" value="P:signal transduction"/>
    <property type="evidence" value="ECO:0007669"/>
    <property type="project" value="TreeGrafter"/>
</dbReference>
<feature type="domain" description="EF-hand" evidence="11">
    <location>
        <begin position="325"/>
        <end position="360"/>
    </location>
</feature>
<accession>A0A1G4IGB5</accession>
<dbReference type="SUPFAM" id="SSF47473">
    <property type="entry name" value="EF-hand"/>
    <property type="match status" value="1"/>
</dbReference>
<evidence type="ECO:0000256" key="3">
    <source>
        <dbReference type="ARBA" id="ARBA00022679"/>
    </source>
</evidence>
<evidence type="ECO:0000256" key="9">
    <source>
        <dbReference type="PROSITE-ProRule" id="PRU10141"/>
    </source>
</evidence>
<dbReference type="Gene3D" id="1.10.510.10">
    <property type="entry name" value="Transferase(Phosphotransferase) domain 1"/>
    <property type="match status" value="1"/>
</dbReference>
<evidence type="ECO:0000259" key="11">
    <source>
        <dbReference type="PROSITE" id="PS50222"/>
    </source>
</evidence>
<dbReference type="FunFam" id="1.10.238.10:FF:000491">
    <property type="entry name" value="Protein kinase, putative"/>
    <property type="match status" value="1"/>
</dbReference>
<dbReference type="CDD" id="cd00051">
    <property type="entry name" value="EFh"/>
    <property type="match status" value="1"/>
</dbReference>
<dbReference type="SMART" id="SM00054">
    <property type="entry name" value="EFh"/>
    <property type="match status" value="4"/>
</dbReference>
<dbReference type="RefSeq" id="XP_067082088.1">
    <property type="nucleotide sequence ID" value="XM_067225987.1"/>
</dbReference>
<keyword evidence="6 9" id="KW-0067">ATP-binding</keyword>
<dbReference type="Pfam" id="PF00069">
    <property type="entry name" value="Pkinase"/>
    <property type="match status" value="1"/>
</dbReference>
<feature type="domain" description="Protein kinase" evidence="10">
    <location>
        <begin position="14"/>
        <end position="274"/>
    </location>
</feature>
<keyword evidence="5 12" id="KW-0418">Kinase</keyword>
<evidence type="ECO:0000256" key="1">
    <source>
        <dbReference type="ARBA" id="ARBA00012513"/>
    </source>
</evidence>
<dbReference type="SMART" id="SM00220">
    <property type="entry name" value="S_TKc"/>
    <property type="match status" value="1"/>
</dbReference>
<evidence type="ECO:0000256" key="8">
    <source>
        <dbReference type="ARBA" id="ARBA00048679"/>
    </source>
</evidence>
<evidence type="ECO:0000259" key="10">
    <source>
        <dbReference type="PROSITE" id="PS50011"/>
    </source>
</evidence>
<evidence type="ECO:0000313" key="12">
    <source>
        <dbReference type="EMBL" id="SCU71417.1"/>
    </source>
</evidence>
<comment type="catalytic activity">
    <reaction evidence="7">
        <text>L-threonyl-[protein] + ATP = O-phospho-L-threonyl-[protein] + ADP + H(+)</text>
        <dbReference type="Rhea" id="RHEA:46608"/>
        <dbReference type="Rhea" id="RHEA-COMP:11060"/>
        <dbReference type="Rhea" id="RHEA-COMP:11605"/>
        <dbReference type="ChEBI" id="CHEBI:15378"/>
        <dbReference type="ChEBI" id="CHEBI:30013"/>
        <dbReference type="ChEBI" id="CHEBI:30616"/>
        <dbReference type="ChEBI" id="CHEBI:61977"/>
        <dbReference type="ChEBI" id="CHEBI:456216"/>
        <dbReference type="EC" id="2.7.11.1"/>
    </reaction>
</comment>
<dbReference type="FunFam" id="1.10.510.10:FF:000571">
    <property type="entry name" value="Maternal embryonic leucine zipper kinase"/>
    <property type="match status" value="1"/>
</dbReference>
<dbReference type="PANTHER" id="PTHR43895">
    <property type="entry name" value="CALCIUM/CALMODULIN-DEPENDENT PROTEIN KINASE KINASE-RELATED"/>
    <property type="match status" value="1"/>
</dbReference>
<dbReference type="PROSITE" id="PS00107">
    <property type="entry name" value="PROTEIN_KINASE_ATP"/>
    <property type="match status" value="1"/>
</dbReference>
<dbReference type="VEuPathDB" id="TriTrypDB:TEOVI_000299800"/>
<organism evidence="12 13">
    <name type="scientific">Trypanosoma equiperdum</name>
    <dbReference type="NCBI Taxonomy" id="5694"/>
    <lineage>
        <taxon>Eukaryota</taxon>
        <taxon>Discoba</taxon>
        <taxon>Euglenozoa</taxon>
        <taxon>Kinetoplastea</taxon>
        <taxon>Metakinetoplastina</taxon>
        <taxon>Trypanosomatida</taxon>
        <taxon>Trypanosomatidae</taxon>
        <taxon>Trypanosoma</taxon>
    </lineage>
</organism>
<comment type="catalytic activity">
    <reaction evidence="8">
        <text>L-seryl-[protein] + ATP = O-phospho-L-seryl-[protein] + ADP + H(+)</text>
        <dbReference type="Rhea" id="RHEA:17989"/>
        <dbReference type="Rhea" id="RHEA-COMP:9863"/>
        <dbReference type="Rhea" id="RHEA-COMP:11604"/>
        <dbReference type="ChEBI" id="CHEBI:15378"/>
        <dbReference type="ChEBI" id="CHEBI:29999"/>
        <dbReference type="ChEBI" id="CHEBI:30616"/>
        <dbReference type="ChEBI" id="CHEBI:83421"/>
        <dbReference type="ChEBI" id="CHEBI:456216"/>
        <dbReference type="EC" id="2.7.11.1"/>
    </reaction>
</comment>
<dbReference type="InterPro" id="IPR002048">
    <property type="entry name" value="EF_hand_dom"/>
</dbReference>
<keyword evidence="4 9" id="KW-0547">Nucleotide-binding</keyword>
<evidence type="ECO:0000256" key="7">
    <source>
        <dbReference type="ARBA" id="ARBA00047899"/>
    </source>
</evidence>
<gene>
    <name evidence="12" type="ORF">TEOVI_000299800</name>
</gene>
<dbReference type="InterPro" id="IPR000719">
    <property type="entry name" value="Prot_kinase_dom"/>
</dbReference>
<dbReference type="PROSITE" id="PS50011">
    <property type="entry name" value="PROTEIN_KINASE_DOM"/>
    <property type="match status" value="1"/>
</dbReference>
<protein>
    <recommendedName>
        <fullName evidence="1">non-specific serine/threonine protein kinase</fullName>
        <ecNumber evidence="1">2.7.11.1</ecNumber>
    </recommendedName>
</protein>
<evidence type="ECO:0000256" key="2">
    <source>
        <dbReference type="ARBA" id="ARBA00022527"/>
    </source>
</evidence>
<dbReference type="EC" id="2.7.11.1" evidence="1"/>
<keyword evidence="2" id="KW-0723">Serine/threonine-protein kinase</keyword>